<reference evidence="1 2" key="1">
    <citation type="journal article" date="2015" name="Fungal Genet. Biol.">
        <title>Evolution of novel wood decay mechanisms in Agaricales revealed by the genome sequences of Fistulina hepatica and Cylindrobasidium torrendii.</title>
        <authorList>
            <person name="Floudas D."/>
            <person name="Held B.W."/>
            <person name="Riley R."/>
            <person name="Nagy L.G."/>
            <person name="Koehler G."/>
            <person name="Ransdell A.S."/>
            <person name="Younus H."/>
            <person name="Chow J."/>
            <person name="Chiniquy J."/>
            <person name="Lipzen A."/>
            <person name="Tritt A."/>
            <person name="Sun H."/>
            <person name="Haridas S."/>
            <person name="LaButti K."/>
            <person name="Ohm R.A."/>
            <person name="Kues U."/>
            <person name="Blanchette R.A."/>
            <person name="Grigoriev I.V."/>
            <person name="Minto R.E."/>
            <person name="Hibbett D.S."/>
        </authorList>
    </citation>
    <scope>NUCLEOTIDE SEQUENCE [LARGE SCALE GENOMIC DNA]</scope>
    <source>
        <strain evidence="1 2">ATCC 64428</strain>
    </source>
</reference>
<proteinExistence type="predicted"/>
<evidence type="ECO:0000313" key="1">
    <source>
        <dbReference type="EMBL" id="KIY47339.1"/>
    </source>
</evidence>
<protein>
    <submittedName>
        <fullName evidence="1">Uncharacterized protein</fullName>
    </submittedName>
</protein>
<keyword evidence="2" id="KW-1185">Reference proteome</keyword>
<dbReference type="EMBL" id="KN881948">
    <property type="protein sequence ID" value="KIY47339.1"/>
    <property type="molecule type" value="Genomic_DNA"/>
</dbReference>
<sequence length="266" mass="29543">MARSEPLCCGNELQQDWDTLRVGEEEGYGTCFAPAEFCYKTEYDEVDGVFSAASAAWAIRVNCFAYAVKVILERCTEMGARRLFVDLLDRPPLSGLAPVIDHDENGRRDLLQLNVAGLLNIALAKRDQAPFSIPKFYRPFATARRREKVHSILGVVNIKEDDEVLGSLLYDGSSKTMSVSTQNLTVIYLVQVLNNTSYTTDDGSHDSDVKIVRMVLRGADPADTVHHCMSEHMSQFFAFNETDGKLSPMWFKAEPVQPAAHQAGSA</sequence>
<name>A0A0D7AAC4_9AGAR</name>
<organism evidence="1 2">
    <name type="scientific">Fistulina hepatica ATCC 64428</name>
    <dbReference type="NCBI Taxonomy" id="1128425"/>
    <lineage>
        <taxon>Eukaryota</taxon>
        <taxon>Fungi</taxon>
        <taxon>Dikarya</taxon>
        <taxon>Basidiomycota</taxon>
        <taxon>Agaricomycotina</taxon>
        <taxon>Agaricomycetes</taxon>
        <taxon>Agaricomycetidae</taxon>
        <taxon>Agaricales</taxon>
        <taxon>Fistulinaceae</taxon>
        <taxon>Fistulina</taxon>
    </lineage>
</organism>
<gene>
    <name evidence="1" type="ORF">FISHEDRAFT_59718</name>
</gene>
<dbReference type="AlphaFoldDB" id="A0A0D7AAC4"/>
<accession>A0A0D7AAC4</accession>
<evidence type="ECO:0000313" key="2">
    <source>
        <dbReference type="Proteomes" id="UP000054144"/>
    </source>
</evidence>
<dbReference type="Proteomes" id="UP000054144">
    <property type="component" value="Unassembled WGS sequence"/>
</dbReference>